<evidence type="ECO:0000313" key="1">
    <source>
        <dbReference type="EMBL" id="GAA1292064.1"/>
    </source>
</evidence>
<dbReference type="EMBL" id="BAAAIH010000049">
    <property type="protein sequence ID" value="GAA1292064.1"/>
    <property type="molecule type" value="Genomic_DNA"/>
</dbReference>
<organism evidence="1 2">
    <name type="scientific">Streptomyces javensis</name>
    <dbReference type="NCBI Taxonomy" id="114698"/>
    <lineage>
        <taxon>Bacteria</taxon>
        <taxon>Bacillati</taxon>
        <taxon>Actinomycetota</taxon>
        <taxon>Actinomycetes</taxon>
        <taxon>Kitasatosporales</taxon>
        <taxon>Streptomycetaceae</taxon>
        <taxon>Streptomyces</taxon>
        <taxon>Streptomyces violaceusniger group</taxon>
    </lineage>
</organism>
<reference evidence="2" key="1">
    <citation type="journal article" date="2019" name="Int. J. Syst. Evol. Microbiol.">
        <title>The Global Catalogue of Microorganisms (GCM) 10K type strain sequencing project: providing services to taxonomists for standard genome sequencing and annotation.</title>
        <authorList>
            <consortium name="The Broad Institute Genomics Platform"/>
            <consortium name="The Broad Institute Genome Sequencing Center for Infectious Disease"/>
            <person name="Wu L."/>
            <person name="Ma J."/>
        </authorList>
    </citation>
    <scope>NUCLEOTIDE SEQUENCE [LARGE SCALE GENOMIC DNA]</scope>
    <source>
        <strain evidence="2">JCM 11448</strain>
    </source>
</reference>
<keyword evidence="2" id="KW-1185">Reference proteome</keyword>
<evidence type="ECO:0000313" key="2">
    <source>
        <dbReference type="Proteomes" id="UP001500282"/>
    </source>
</evidence>
<gene>
    <name evidence="1" type="ORF">GCM10009579_66610</name>
</gene>
<protein>
    <submittedName>
        <fullName evidence="1">Uncharacterized protein</fullName>
    </submittedName>
</protein>
<comment type="caution">
    <text evidence="1">The sequence shown here is derived from an EMBL/GenBank/DDBJ whole genome shotgun (WGS) entry which is preliminary data.</text>
</comment>
<proteinExistence type="predicted"/>
<sequence length="97" mass="11070">MTAFLKDCRALGHELLPENGEGTRARLKRLVKVSVRTEADTGNFARKQERHRDQHPCCKQHSETDVNARAALSEAERQTAFPGWLDRCNYIVHGRRG</sequence>
<accession>A0ABP4I0K4</accession>
<dbReference type="Proteomes" id="UP001500282">
    <property type="component" value="Unassembled WGS sequence"/>
</dbReference>
<name>A0ABP4I0K4_9ACTN</name>